<proteinExistence type="predicted"/>
<evidence type="ECO:0000313" key="2">
    <source>
        <dbReference type="Proteomes" id="UP001281761"/>
    </source>
</evidence>
<evidence type="ECO:0000313" key="1">
    <source>
        <dbReference type="EMBL" id="KAK2945724.1"/>
    </source>
</evidence>
<dbReference type="Proteomes" id="UP001281761">
    <property type="component" value="Unassembled WGS sequence"/>
</dbReference>
<gene>
    <name evidence="1" type="ORF">BLNAU_19337</name>
</gene>
<sequence length="772" mass="82181">MTGKELVTGETNDVSLSVGSSVKHIVSMKFRVLDDAWMGSALLYPWSDAELSYGVEYNVTEFSQTVSSTTATHFSEANLEKIMAEPPRLTTPNPFVEYSDQDKKGVVSLSGIGLSEEYTVRMTQSKGLSGTETMSVSFDSSGNGRINGVLYGTAGVGELGLKYVTIYEVSGMMNSSSKPVHFESDLVFETIAELSRLTKVNQPTVGFVGHRMVTGEYSVSLENMADDDIIDGNGLETILRGCSMILGIWSADIGFGVEQSCSWTFGFILTETKRACLVNFSIGLSASSSAVVFGGRYDLLSVGSGSSSFIVTTGLFIEVPHPPRITSIATPTEIDSSSFVLSVSGSNLPSGERFTFTLTSGQTFIVSFSSTSTGTSDNVPIGGSGQLQYNTLYFIKSVIRSELGKDDEHILFPSTPFKTPLGPTLSSISCAFDSSSLDFVKLSFSTTRMPSHDFTIAVEDVDSSSEIVELSISSSALSSGFIVVEVYNQTDTLKYGTDYHVSQMWSGSVVVVVDDDLFTTPDAPIRITSASCSLGGDQQKSALVTLTGVKLGGEKDFNVTVRKMDVSMPVGDEIVLSGTLSGAPSSTSHTHSVLIYGPANPLLSFGTTFLITSFDVDGAISVVDADETFSVPAEPARIEDARCWLNGKKDVLIVELSGSALSSSGQTVVMSGSSGNVSSNGVIFNVTSSKCLVNFSIGLSASSSAVVFGGRYDLLSVGSGSSSFIVTTGLFIEVPHPPRITSITTPTEIDSSSFVLSFDKYWDIKQYPNRRK</sequence>
<comment type="caution">
    <text evidence="1">The sequence shown here is derived from an EMBL/GenBank/DDBJ whole genome shotgun (WGS) entry which is preliminary data.</text>
</comment>
<accession>A0ABQ9X1U4</accession>
<organism evidence="1 2">
    <name type="scientific">Blattamonas nauphoetae</name>
    <dbReference type="NCBI Taxonomy" id="2049346"/>
    <lineage>
        <taxon>Eukaryota</taxon>
        <taxon>Metamonada</taxon>
        <taxon>Preaxostyla</taxon>
        <taxon>Oxymonadida</taxon>
        <taxon>Blattamonas</taxon>
    </lineage>
</organism>
<keyword evidence="2" id="KW-1185">Reference proteome</keyword>
<reference evidence="1 2" key="1">
    <citation type="journal article" date="2022" name="bioRxiv">
        <title>Genomics of Preaxostyla Flagellates Illuminates Evolutionary Transitions and the Path Towards Mitochondrial Loss.</title>
        <authorList>
            <person name="Novak L.V.F."/>
            <person name="Treitli S.C."/>
            <person name="Pyrih J."/>
            <person name="Halakuc P."/>
            <person name="Pipaliya S.V."/>
            <person name="Vacek V."/>
            <person name="Brzon O."/>
            <person name="Soukal P."/>
            <person name="Eme L."/>
            <person name="Dacks J.B."/>
            <person name="Karnkowska A."/>
            <person name="Elias M."/>
            <person name="Hampl V."/>
        </authorList>
    </citation>
    <scope>NUCLEOTIDE SEQUENCE [LARGE SCALE GENOMIC DNA]</scope>
    <source>
        <strain evidence="1">NAU3</strain>
        <tissue evidence="1">Gut</tissue>
    </source>
</reference>
<dbReference type="EMBL" id="JARBJD010000249">
    <property type="protein sequence ID" value="KAK2945724.1"/>
    <property type="molecule type" value="Genomic_DNA"/>
</dbReference>
<evidence type="ECO:0008006" key="3">
    <source>
        <dbReference type="Google" id="ProtNLM"/>
    </source>
</evidence>
<name>A0ABQ9X1U4_9EUKA</name>
<protein>
    <recommendedName>
        <fullName evidence="3">IPT/TIG domain-containing protein</fullName>
    </recommendedName>
</protein>